<dbReference type="InterPro" id="IPR040704">
    <property type="entry name" value="HEPN_AbiU2"/>
</dbReference>
<keyword evidence="1" id="KW-0812">Transmembrane</keyword>
<reference evidence="3" key="1">
    <citation type="submission" date="2004-02" db="EMBL/GenBank/DDBJ databases">
        <authorList>
            <consortium name="DOE Joint Genome Institute"/>
        </authorList>
    </citation>
    <scope>NUCLEOTIDE SEQUENCE [LARGE SCALE GENOMIC DNA]</scope>
    <source>
        <strain evidence="3">WH 8501</strain>
    </source>
</reference>
<gene>
    <name evidence="3" type="ORF">CwatDRAFT_3649</name>
</gene>
<reference evidence="3" key="2">
    <citation type="submission" date="2005-06" db="EMBL/GenBank/DDBJ databases">
        <title>Sequencing of the draft genome and assembly of Crocosphaera watsonii WH 8501.</title>
        <authorList>
            <consortium name="US DOE Joint Genome Institute (JGI-PGF)"/>
            <person name="Copeland A."/>
            <person name="Lucas S."/>
            <person name="Lapidus A."/>
            <person name="Barry K."/>
            <person name="Detter C."/>
            <person name="Glavina T."/>
            <person name="Hammon N."/>
            <person name="Israni S."/>
            <person name="Pitluck S."/>
            <person name="Richardson P."/>
        </authorList>
    </citation>
    <scope>NUCLEOTIDE SEQUENCE [LARGE SCALE GENOMIC DNA]</scope>
    <source>
        <strain evidence="3">WH 8501</strain>
    </source>
</reference>
<feature type="domain" description="HEPN AbiU2-like" evidence="2">
    <location>
        <begin position="147"/>
        <end position="356"/>
    </location>
</feature>
<keyword evidence="1" id="KW-1133">Transmembrane helix</keyword>
<keyword evidence="1" id="KW-0472">Membrane</keyword>
<keyword evidence="4" id="KW-1185">Reference proteome</keyword>
<sequence length="388" mass="46013">MLYYIHKTFFKELIDIMKIQKTESSTFELIDPQIEDKVIYFGESVIKILREEGKLEKEINESSLDEWDIKCLREEGKLNKDIYELAGIGKFHFKLDQDCKIWTILESSHSLIEGENDYVCYSSNIGFFEHYNKEENSIICSYYPEYKKLQKILNDVYKNLIEAKYYINVSKKLMTEKYKNPQKLYNADFFWSMTIIAFRKLGILLLATVYDNDKNSISLNKLLNIISSINGKKLLSHFSDLDQKELDRDKEYLDKNENELLQKLFNQRDKALAHHDKDELFKLETILNIKRRNETNKSIMDTLDSSLEKPSEKTQKLMQRLNTQESNQLIDKGIEICNKYSNIINYDLPDYNIPEDYHNLLNYKNISYLIISFLLILIIILTIFSFLN</sequence>
<proteinExistence type="predicted"/>
<comment type="caution">
    <text evidence="3">The sequence shown here is derived from an EMBL/GenBank/DDBJ whole genome shotgun (WGS) entry which is preliminary data.</text>
</comment>
<name>Q4C3I8_CROWT</name>
<evidence type="ECO:0000313" key="3">
    <source>
        <dbReference type="EMBL" id="EAM50730.1"/>
    </source>
</evidence>
<evidence type="ECO:0000256" key="1">
    <source>
        <dbReference type="SAM" id="Phobius"/>
    </source>
</evidence>
<dbReference type="Pfam" id="PF18734">
    <property type="entry name" value="HEPN_AbiU2"/>
    <property type="match status" value="1"/>
</dbReference>
<dbReference type="KEGG" id="cwa:CwatDRAFT_3649"/>
<organism evidence="3 4">
    <name type="scientific">Crocosphaera watsonii WH 8501</name>
    <dbReference type="NCBI Taxonomy" id="165597"/>
    <lineage>
        <taxon>Bacteria</taxon>
        <taxon>Bacillati</taxon>
        <taxon>Cyanobacteriota</taxon>
        <taxon>Cyanophyceae</taxon>
        <taxon>Oscillatoriophycideae</taxon>
        <taxon>Chroococcales</taxon>
        <taxon>Aphanothecaceae</taxon>
        <taxon>Crocosphaera</taxon>
    </lineage>
</organism>
<dbReference type="EMBL" id="AADV02000017">
    <property type="protein sequence ID" value="EAM50730.1"/>
    <property type="molecule type" value="Genomic_DNA"/>
</dbReference>
<reference evidence="3" key="3">
    <citation type="submission" date="2016-12" db="EMBL/GenBank/DDBJ databases">
        <title>Annotation of the draft genome assembly of Crocosphaera watsonii WH 8501.</title>
        <authorList>
            <consortium name="US DOE Joint Genome Institute (JGI-ORNL)"/>
            <person name="Larimer F."/>
            <person name="Land M."/>
        </authorList>
    </citation>
    <scope>NUCLEOTIDE SEQUENCE</scope>
    <source>
        <strain evidence="3">WH 8501</strain>
    </source>
</reference>
<dbReference type="Proteomes" id="UP000003922">
    <property type="component" value="Unassembled WGS sequence"/>
</dbReference>
<dbReference type="AlphaFoldDB" id="Q4C3I8"/>
<feature type="transmembrane region" description="Helical" evidence="1">
    <location>
        <begin position="366"/>
        <end position="387"/>
    </location>
</feature>
<evidence type="ECO:0000259" key="2">
    <source>
        <dbReference type="Pfam" id="PF18734"/>
    </source>
</evidence>
<protein>
    <recommendedName>
        <fullName evidence="2">HEPN AbiU2-like domain-containing protein</fullName>
    </recommendedName>
</protein>
<evidence type="ECO:0000313" key="4">
    <source>
        <dbReference type="Proteomes" id="UP000003922"/>
    </source>
</evidence>
<accession>Q4C3I8</accession>